<keyword evidence="2" id="KW-1185">Reference proteome</keyword>
<name>A0A1E5IHL0_ENDTX</name>
<reference evidence="1 2" key="1">
    <citation type="submission" date="2015-11" db="EMBL/GenBank/DDBJ databases">
        <title>Evidence for parallel genomic evolution in an endosymbiosis of termite gut flagellates.</title>
        <authorList>
            <person name="Zheng H."/>
        </authorList>
    </citation>
    <scope>NUCLEOTIDE SEQUENCE [LARGE SCALE GENOMIC DNA]</scope>
    <source>
        <strain evidence="1 2">CET450</strain>
    </source>
</reference>
<organism evidence="1 2">
    <name type="scientific">Endomicrobium trichonymphae</name>
    <dbReference type="NCBI Taxonomy" id="1408204"/>
    <lineage>
        <taxon>Bacteria</taxon>
        <taxon>Pseudomonadati</taxon>
        <taxon>Elusimicrobiota</taxon>
        <taxon>Endomicrobiia</taxon>
        <taxon>Endomicrobiales</taxon>
        <taxon>Endomicrobiaceae</taxon>
        <taxon>Candidatus Endomicrobiellum</taxon>
    </lineage>
</organism>
<sequence>MVKPQFELEPSGIKKGVVRDEKLRLKAVNKIKKAASDIGFKIISEADSCLKGPKGNLEHFVFLSKRHNVF</sequence>
<dbReference type="Proteomes" id="UP000095237">
    <property type="component" value="Unassembled WGS sequence"/>
</dbReference>
<dbReference type="InterPro" id="IPR029063">
    <property type="entry name" value="SAM-dependent_MTases_sf"/>
</dbReference>
<dbReference type="Gene3D" id="3.40.50.150">
    <property type="entry name" value="Vaccinia Virus protein VP39"/>
    <property type="match status" value="1"/>
</dbReference>
<accession>A0A1E5IHL0</accession>
<evidence type="ECO:0000313" key="2">
    <source>
        <dbReference type="Proteomes" id="UP000095237"/>
    </source>
</evidence>
<evidence type="ECO:0000313" key="1">
    <source>
        <dbReference type="EMBL" id="OEG69488.1"/>
    </source>
</evidence>
<comment type="caution">
    <text evidence="1">The sequence shown here is derived from an EMBL/GenBank/DDBJ whole genome shotgun (WGS) entry which is preliminary data.</text>
</comment>
<dbReference type="AlphaFoldDB" id="A0A1E5IHL0"/>
<dbReference type="EMBL" id="LNVX01000689">
    <property type="protein sequence ID" value="OEG69488.1"/>
    <property type="molecule type" value="Genomic_DNA"/>
</dbReference>
<gene>
    <name evidence="1" type="ORF">ATZ36_09260</name>
</gene>
<proteinExistence type="predicted"/>
<protein>
    <submittedName>
        <fullName evidence="1">Uncharacterized protein</fullName>
    </submittedName>
</protein>